<reference evidence="9 10" key="1">
    <citation type="submission" date="2018-11" db="EMBL/GenBank/DDBJ databases">
        <authorList>
            <person name="Zhou Z."/>
            <person name="Wang G."/>
        </authorList>
    </citation>
    <scope>NUCLEOTIDE SEQUENCE [LARGE SCALE GENOMIC DNA]</scope>
    <source>
        <strain evidence="9 10">KCTC42998</strain>
    </source>
</reference>
<keyword evidence="5 7" id="KW-1133">Transmembrane helix</keyword>
<dbReference type="InterPro" id="IPR016047">
    <property type="entry name" value="M23ase_b-sheet_dom"/>
</dbReference>
<keyword evidence="6 7" id="KW-0472">Membrane</keyword>
<evidence type="ECO:0000256" key="5">
    <source>
        <dbReference type="ARBA" id="ARBA00022989"/>
    </source>
</evidence>
<keyword evidence="10" id="KW-1185">Reference proteome</keyword>
<dbReference type="PANTHER" id="PTHR10464:SF4">
    <property type="entry name" value="UREA TRANSPORTER"/>
    <property type="match status" value="1"/>
</dbReference>
<evidence type="ECO:0000256" key="7">
    <source>
        <dbReference type="SAM" id="Phobius"/>
    </source>
</evidence>
<dbReference type="GO" id="GO:0015204">
    <property type="term" value="F:urea transmembrane transporter activity"/>
    <property type="evidence" value="ECO:0007669"/>
    <property type="project" value="InterPro"/>
</dbReference>
<comment type="caution">
    <text evidence="9">The sequence shown here is derived from an EMBL/GenBank/DDBJ whole genome shotgun (WGS) entry which is preliminary data.</text>
</comment>
<feature type="transmembrane region" description="Helical" evidence="7">
    <location>
        <begin position="92"/>
        <end position="111"/>
    </location>
</feature>
<evidence type="ECO:0000256" key="1">
    <source>
        <dbReference type="ARBA" id="ARBA00004651"/>
    </source>
</evidence>
<protein>
    <recommendedName>
        <fullName evidence="8">M23ase beta-sheet core domain-containing protein</fullName>
    </recommendedName>
</protein>
<feature type="transmembrane region" description="Helical" evidence="7">
    <location>
        <begin position="123"/>
        <end position="141"/>
    </location>
</feature>
<dbReference type="Gene3D" id="1.10.3430.10">
    <property type="entry name" value="Ammonium transporter AmtB like domains"/>
    <property type="match status" value="1"/>
</dbReference>
<evidence type="ECO:0000256" key="6">
    <source>
        <dbReference type="ARBA" id="ARBA00023136"/>
    </source>
</evidence>
<dbReference type="Gene3D" id="2.70.70.10">
    <property type="entry name" value="Glucose Permease (Domain IIA)"/>
    <property type="match status" value="1"/>
</dbReference>
<proteinExistence type="inferred from homology"/>
<dbReference type="OrthoDB" id="9809488at2"/>
<dbReference type="SUPFAM" id="SSF51261">
    <property type="entry name" value="Duplicated hybrid motif"/>
    <property type="match status" value="1"/>
</dbReference>
<dbReference type="InterPro" id="IPR011055">
    <property type="entry name" value="Dup_hybrid_motif"/>
</dbReference>
<gene>
    <name evidence="9" type="ORF">EHT87_11345</name>
</gene>
<dbReference type="GO" id="GO:0005886">
    <property type="term" value="C:plasma membrane"/>
    <property type="evidence" value="ECO:0007669"/>
    <property type="project" value="UniProtKB-SubCell"/>
</dbReference>
<feature type="transmembrane region" description="Helical" evidence="7">
    <location>
        <begin position="231"/>
        <end position="249"/>
    </location>
</feature>
<evidence type="ECO:0000256" key="3">
    <source>
        <dbReference type="ARBA" id="ARBA00022475"/>
    </source>
</evidence>
<name>A0A3P1CP85_9BACT</name>
<dbReference type="InterPro" id="IPR029020">
    <property type="entry name" value="Ammonium/urea_transptr"/>
</dbReference>
<comment type="subcellular location">
    <subcellularLocation>
        <location evidence="1">Cell membrane</location>
        <topology evidence="1">Multi-pass membrane protein</topology>
    </subcellularLocation>
</comment>
<evidence type="ECO:0000256" key="4">
    <source>
        <dbReference type="ARBA" id="ARBA00022692"/>
    </source>
</evidence>
<feature type="transmembrane region" description="Helical" evidence="7">
    <location>
        <begin position="70"/>
        <end position="86"/>
    </location>
</feature>
<sequence>MKNTVKTLLAGVLPSYAQLFFTQSNVTGLLVLAASFTNPAIGFWGLAGAVLCNLLGLVMRTNPVLLKQGLLGYNGVLVSLGLASTLQPNGAFLGLFGAACLLTVMLSRAFFHQMGQTRLPSLSLAFVVVYWIMLLAIGGFSELKLLPVSTEQPTRWYGFSQQGPLPDWIRFYLQSLGGILFQGNGMAGVLIVAGLLWSSRISFTLSVLGFLAGYGFFSSLGGNSLHVSDHFIGFNFILTAIALGGFVYIPNWRTYGLALLVMPVVVVLTVAGTNLFGQAGLAVVSLPFVTVVPLVLYVLRQGGPIPGLVEVIHQQYSPEINLYSFRNHQQRFGKSTYVEIGLPFFGEWSVYQGYNGKYTHKEAYRFAWDFVIRDAADKTFRTTGHTPDDYYGYNMPVVAPASGYVVAIVDGIEDNPIGNLNIKENWGNAIVIKHADFLYSNIAHLKKDSFTVRLGDYVRKGDVVGALGNSGRSPEPHIHFQVQATPDIGAPTIRHPITYYLLKTSADSRLKSYDVPQQNETIANIRTTSLLREAFGFVPGQVLQFQAESDTERFAEDWVVGTTSLNQSYLYCAATESTAYFVNDGTMFYFSSYSGPRHTLLYYFYLAAYKVMLGFYRNTAIDDAIPLHQVDTGSGRLVQDFLAPFAIYRQYRYRLAYGQMDNYIRPKTMQIRSSVNREVLGKSRKLYEFGFLLENGIVSELTIKHRNRTLIARQIQPLSERADGLPTPDLIEETV</sequence>
<dbReference type="PANTHER" id="PTHR10464">
    <property type="entry name" value="UREA TRANSPORTER"/>
    <property type="match status" value="1"/>
</dbReference>
<dbReference type="Proteomes" id="UP000274271">
    <property type="component" value="Unassembled WGS sequence"/>
</dbReference>
<feature type="domain" description="M23ase beta-sheet core" evidence="8">
    <location>
        <begin position="394"/>
        <end position="483"/>
    </location>
</feature>
<evidence type="ECO:0000313" key="10">
    <source>
        <dbReference type="Proteomes" id="UP000274271"/>
    </source>
</evidence>
<feature type="transmembrane region" description="Helical" evidence="7">
    <location>
        <begin position="41"/>
        <end position="58"/>
    </location>
</feature>
<dbReference type="AlphaFoldDB" id="A0A3P1CP85"/>
<evidence type="ECO:0000256" key="2">
    <source>
        <dbReference type="ARBA" id="ARBA00005914"/>
    </source>
</evidence>
<keyword evidence="3" id="KW-1003">Cell membrane</keyword>
<comment type="similarity">
    <text evidence="2">Belongs to the urea transporter family.</text>
</comment>
<dbReference type="CDD" id="cd12797">
    <property type="entry name" value="M23_peptidase"/>
    <property type="match status" value="1"/>
</dbReference>
<feature type="transmembrane region" description="Helical" evidence="7">
    <location>
        <begin position="203"/>
        <end position="225"/>
    </location>
</feature>
<evidence type="ECO:0000259" key="8">
    <source>
        <dbReference type="Pfam" id="PF01551"/>
    </source>
</evidence>
<dbReference type="InterPro" id="IPR004937">
    <property type="entry name" value="Urea_transporter"/>
</dbReference>
<feature type="transmembrane region" description="Helical" evidence="7">
    <location>
        <begin position="256"/>
        <end position="273"/>
    </location>
</feature>
<keyword evidence="4 7" id="KW-0812">Transmembrane</keyword>
<dbReference type="EMBL" id="RQJP01000002">
    <property type="protein sequence ID" value="RRB15137.1"/>
    <property type="molecule type" value="Genomic_DNA"/>
</dbReference>
<dbReference type="RefSeq" id="WP_124906741.1">
    <property type="nucleotide sequence ID" value="NZ_RQJP01000002.1"/>
</dbReference>
<evidence type="ECO:0000313" key="9">
    <source>
        <dbReference type="EMBL" id="RRB15137.1"/>
    </source>
</evidence>
<feature type="transmembrane region" description="Helical" evidence="7">
    <location>
        <begin position="171"/>
        <end position="196"/>
    </location>
</feature>
<accession>A0A3P1CP85</accession>
<organism evidence="9 10">
    <name type="scientific">Larkinella knui</name>
    <dbReference type="NCBI Taxonomy" id="2025310"/>
    <lineage>
        <taxon>Bacteria</taxon>
        <taxon>Pseudomonadati</taxon>
        <taxon>Bacteroidota</taxon>
        <taxon>Cytophagia</taxon>
        <taxon>Cytophagales</taxon>
        <taxon>Spirosomataceae</taxon>
        <taxon>Larkinella</taxon>
    </lineage>
</organism>
<dbReference type="Pfam" id="PF01551">
    <property type="entry name" value="Peptidase_M23"/>
    <property type="match status" value="1"/>
</dbReference>
<dbReference type="Pfam" id="PF03253">
    <property type="entry name" value="UT"/>
    <property type="match status" value="1"/>
</dbReference>